<dbReference type="GO" id="GO:0003677">
    <property type="term" value="F:DNA binding"/>
    <property type="evidence" value="ECO:0007669"/>
    <property type="project" value="UniProtKB-UniRule"/>
</dbReference>
<dbReference type="PROSITE" id="PS50977">
    <property type="entry name" value="HTH_TETR_2"/>
    <property type="match status" value="1"/>
</dbReference>
<dbReference type="PANTHER" id="PTHR43479">
    <property type="entry name" value="ACREF/ENVCD OPERON REPRESSOR-RELATED"/>
    <property type="match status" value="1"/>
</dbReference>
<comment type="caution">
    <text evidence="4">The sequence shown here is derived from an EMBL/GenBank/DDBJ whole genome shotgun (WGS) entry which is preliminary data.</text>
</comment>
<protein>
    <submittedName>
        <fullName evidence="4">TetR/AcrR family transcriptional regulator</fullName>
    </submittedName>
</protein>
<dbReference type="InterPro" id="IPR050624">
    <property type="entry name" value="HTH-type_Tx_Regulator"/>
</dbReference>
<evidence type="ECO:0000256" key="2">
    <source>
        <dbReference type="PROSITE-ProRule" id="PRU00335"/>
    </source>
</evidence>
<reference evidence="4" key="2">
    <citation type="journal article" date="2022" name="Microbiol. Resour. Announc.">
        <title>Metagenome Sequencing to Explore Phylogenomics of Terrestrial Cyanobacteria.</title>
        <authorList>
            <person name="Ward R.D."/>
            <person name="Stajich J.E."/>
            <person name="Johansen J.R."/>
            <person name="Huntemann M."/>
            <person name="Clum A."/>
            <person name="Foster B."/>
            <person name="Foster B."/>
            <person name="Roux S."/>
            <person name="Palaniappan K."/>
            <person name="Varghese N."/>
            <person name="Mukherjee S."/>
            <person name="Reddy T.B.K."/>
            <person name="Daum C."/>
            <person name="Copeland A."/>
            <person name="Chen I.A."/>
            <person name="Ivanova N.N."/>
            <person name="Kyrpides N.C."/>
            <person name="Shapiro N."/>
            <person name="Eloe-Fadrosh E.A."/>
            <person name="Pietrasiak N."/>
        </authorList>
    </citation>
    <scope>NUCLEOTIDE SEQUENCE</scope>
    <source>
        <strain evidence="4">GSE-NOS-MK-12-04C</strain>
    </source>
</reference>
<reference evidence="4" key="1">
    <citation type="submission" date="2021-05" db="EMBL/GenBank/DDBJ databases">
        <authorList>
            <person name="Pietrasiak N."/>
            <person name="Ward R."/>
            <person name="Stajich J.E."/>
            <person name="Kurbessoian T."/>
        </authorList>
    </citation>
    <scope>NUCLEOTIDE SEQUENCE</scope>
    <source>
        <strain evidence="4">GSE-NOS-MK-12-04C</strain>
    </source>
</reference>
<dbReference type="Proteomes" id="UP000729701">
    <property type="component" value="Unassembled WGS sequence"/>
</dbReference>
<organism evidence="4 5">
    <name type="scientific">Cyanomargarita calcarea GSE-NOS-MK-12-04C</name>
    <dbReference type="NCBI Taxonomy" id="2839659"/>
    <lineage>
        <taxon>Bacteria</taxon>
        <taxon>Bacillati</taxon>
        <taxon>Cyanobacteriota</taxon>
        <taxon>Cyanophyceae</taxon>
        <taxon>Nostocales</taxon>
        <taxon>Cyanomargaritaceae</taxon>
        <taxon>Cyanomargarita</taxon>
    </lineage>
</organism>
<evidence type="ECO:0000256" key="1">
    <source>
        <dbReference type="ARBA" id="ARBA00023125"/>
    </source>
</evidence>
<dbReference type="InterPro" id="IPR009057">
    <property type="entry name" value="Homeodomain-like_sf"/>
</dbReference>
<dbReference type="SUPFAM" id="SSF46689">
    <property type="entry name" value="Homeodomain-like"/>
    <property type="match status" value="1"/>
</dbReference>
<dbReference type="InterPro" id="IPR001647">
    <property type="entry name" value="HTH_TetR"/>
</dbReference>
<gene>
    <name evidence="4" type="ORF">KME60_31785</name>
</gene>
<feature type="domain" description="HTH tetR-type" evidence="3">
    <location>
        <begin position="15"/>
        <end position="76"/>
    </location>
</feature>
<comment type="caution">
    <text evidence="2">Lacks conserved residue(s) required for the propagation of feature annotation.</text>
</comment>
<name>A0A951QTJ8_9CYAN</name>
<evidence type="ECO:0000259" key="3">
    <source>
        <dbReference type="PROSITE" id="PS50977"/>
    </source>
</evidence>
<evidence type="ECO:0000313" key="5">
    <source>
        <dbReference type="Proteomes" id="UP000729701"/>
    </source>
</evidence>
<accession>A0A951QTJ8</accession>
<evidence type="ECO:0000313" key="4">
    <source>
        <dbReference type="EMBL" id="MBW4671886.1"/>
    </source>
</evidence>
<dbReference type="EMBL" id="JAHHGZ010000056">
    <property type="protein sequence ID" value="MBW4671886.1"/>
    <property type="molecule type" value="Genomic_DNA"/>
</dbReference>
<sequence>MKKKLSKSDSPLEGKDSREVILTVALQLFTTRGYDGTSIDDIRLQAGFKSKASLYTHFKSKEDVADALMTRILSSIEQVTLQAYTTAKNEPICQFIAIMRSLIEWALTHPQECVFHLIRGQQEKMLTGEYDFEGNQPSVSYLVILGLVQQLRTDYPVRQIHDAALLSMIFVLIAQAVMDRDAFGSISLTEHMDRVLEMCLGVLFSQSVEVPMV</sequence>
<dbReference type="Pfam" id="PF00440">
    <property type="entry name" value="TetR_N"/>
    <property type="match status" value="1"/>
</dbReference>
<proteinExistence type="predicted"/>
<dbReference type="AlphaFoldDB" id="A0A951QTJ8"/>
<dbReference type="Gene3D" id="1.10.357.10">
    <property type="entry name" value="Tetracycline Repressor, domain 2"/>
    <property type="match status" value="1"/>
</dbReference>
<dbReference type="PANTHER" id="PTHR43479:SF11">
    <property type="entry name" value="ACREF_ENVCD OPERON REPRESSOR-RELATED"/>
    <property type="match status" value="1"/>
</dbReference>
<keyword evidence="1 2" id="KW-0238">DNA-binding</keyword>